<dbReference type="OrthoDB" id="9785445at2"/>
<organism evidence="1 2">
    <name type="scientific">Pseudohongiella nitratireducens</name>
    <dbReference type="NCBI Taxonomy" id="1768907"/>
    <lineage>
        <taxon>Bacteria</taxon>
        <taxon>Pseudomonadati</taxon>
        <taxon>Pseudomonadota</taxon>
        <taxon>Gammaproteobacteria</taxon>
        <taxon>Pseudomonadales</taxon>
        <taxon>Pseudohongiellaceae</taxon>
        <taxon>Pseudohongiella</taxon>
    </lineage>
</organism>
<dbReference type="EMBL" id="BMIY01000006">
    <property type="protein sequence ID" value="GGG59225.1"/>
    <property type="molecule type" value="Genomic_DNA"/>
</dbReference>
<evidence type="ECO:0000313" key="1">
    <source>
        <dbReference type="EMBL" id="GGG59225.1"/>
    </source>
</evidence>
<reference evidence="1" key="2">
    <citation type="submission" date="2020-09" db="EMBL/GenBank/DDBJ databases">
        <authorList>
            <person name="Sun Q."/>
            <person name="Zhou Y."/>
        </authorList>
    </citation>
    <scope>NUCLEOTIDE SEQUENCE</scope>
    <source>
        <strain evidence="1">CGMCC 1.15425</strain>
    </source>
</reference>
<protein>
    <recommendedName>
        <fullName evidence="3">Thioredoxin domain-containing protein</fullName>
    </recommendedName>
</protein>
<gene>
    <name evidence="1" type="ORF">GCM10011403_15750</name>
</gene>
<evidence type="ECO:0008006" key="3">
    <source>
        <dbReference type="Google" id="ProtNLM"/>
    </source>
</evidence>
<proteinExistence type="predicted"/>
<dbReference type="AlphaFoldDB" id="A0A917GWB4"/>
<keyword evidence="2" id="KW-1185">Reference proteome</keyword>
<evidence type="ECO:0000313" key="2">
    <source>
        <dbReference type="Proteomes" id="UP000627715"/>
    </source>
</evidence>
<dbReference type="RefSeq" id="WP_068812328.1">
    <property type="nucleotide sequence ID" value="NZ_BMIY01000006.1"/>
</dbReference>
<dbReference type="Proteomes" id="UP000627715">
    <property type="component" value="Unassembled WGS sequence"/>
</dbReference>
<accession>A0A917GWB4</accession>
<comment type="caution">
    <text evidence="1">The sequence shown here is derived from an EMBL/GenBank/DDBJ whole genome shotgun (WGS) entry which is preliminary data.</text>
</comment>
<sequence>MSETRTTKMKLAFLLLIAFVPITLASFAYRAATDAGMFSGETVNNGILINPPVDISELALEDEQNDEVFLTFDERIADIPDPDDYETAPWLILYVNNGSCGDSCRERVHLLRQMHVTLNKNMPRVRRYYVQSNMNAVDEALATHFREEFPSMGIVQGEADKIAAALAPRQINLDPDVQDIVFFVDPVGNVMMYYTDEHEVADIKEDLVRLLRLSSLG</sequence>
<name>A0A917GWB4_9GAMM</name>
<reference evidence="1" key="1">
    <citation type="journal article" date="2014" name="Int. J. Syst. Evol. Microbiol.">
        <title>Complete genome sequence of Corynebacterium casei LMG S-19264T (=DSM 44701T), isolated from a smear-ripened cheese.</title>
        <authorList>
            <consortium name="US DOE Joint Genome Institute (JGI-PGF)"/>
            <person name="Walter F."/>
            <person name="Albersmeier A."/>
            <person name="Kalinowski J."/>
            <person name="Ruckert C."/>
        </authorList>
    </citation>
    <scope>NUCLEOTIDE SEQUENCE</scope>
    <source>
        <strain evidence="1">CGMCC 1.15425</strain>
    </source>
</reference>